<evidence type="ECO:0000313" key="9">
    <source>
        <dbReference type="Proteomes" id="UP000182229"/>
    </source>
</evidence>
<keyword evidence="5" id="KW-0812">Transmembrane</keyword>
<keyword evidence="2 8" id="KW-0418">Kinase</keyword>
<evidence type="ECO:0000259" key="6">
    <source>
        <dbReference type="Pfam" id="PF02518"/>
    </source>
</evidence>
<dbReference type="CDD" id="cd16917">
    <property type="entry name" value="HATPase_UhpB-NarQ-NarX-like"/>
    <property type="match status" value="1"/>
</dbReference>
<protein>
    <submittedName>
        <fullName evidence="8">Two-component sensor histidine kinase</fullName>
    </submittedName>
</protein>
<dbReference type="Proteomes" id="UP000182229">
    <property type="component" value="Unassembled WGS sequence"/>
</dbReference>
<dbReference type="InterPro" id="IPR050482">
    <property type="entry name" value="Sensor_HK_TwoCompSys"/>
</dbReference>
<name>A0A1L9B9X1_9BACT</name>
<comment type="caution">
    <text evidence="8">The sequence shown here is derived from an EMBL/GenBank/DDBJ whole genome shotgun (WGS) entry which is preliminary data.</text>
</comment>
<evidence type="ECO:0000256" key="2">
    <source>
        <dbReference type="ARBA" id="ARBA00022777"/>
    </source>
</evidence>
<evidence type="ECO:0000256" key="5">
    <source>
        <dbReference type="SAM" id="Phobius"/>
    </source>
</evidence>
<proteinExistence type="predicted"/>
<reference evidence="8 9" key="2">
    <citation type="submission" date="2016-12" db="EMBL/GenBank/DDBJ databases">
        <title>Draft Genome Sequence of Cystobacter ferrugineus Strain Cbfe23.</title>
        <authorList>
            <person name="Akbar S."/>
            <person name="Dowd S.E."/>
            <person name="Stevens D.C."/>
        </authorList>
    </citation>
    <scope>NUCLEOTIDE SEQUENCE [LARGE SCALE GENOMIC DNA]</scope>
    <source>
        <strain evidence="8 9">Cbfe23</strain>
    </source>
</reference>
<keyword evidence="3" id="KW-0902">Two-component regulatory system</keyword>
<dbReference type="SUPFAM" id="SSF55874">
    <property type="entry name" value="ATPase domain of HSP90 chaperone/DNA topoisomerase II/histidine kinase"/>
    <property type="match status" value="1"/>
</dbReference>
<evidence type="ECO:0000256" key="1">
    <source>
        <dbReference type="ARBA" id="ARBA00022679"/>
    </source>
</evidence>
<feature type="transmembrane region" description="Helical" evidence="5">
    <location>
        <begin position="74"/>
        <end position="99"/>
    </location>
</feature>
<dbReference type="Gene3D" id="3.30.565.10">
    <property type="entry name" value="Histidine kinase-like ATPase, C-terminal domain"/>
    <property type="match status" value="1"/>
</dbReference>
<keyword evidence="9" id="KW-1185">Reference proteome</keyword>
<keyword evidence="4" id="KW-0175">Coiled coil</keyword>
<organism evidence="8 9">
    <name type="scientific">Cystobacter ferrugineus</name>
    <dbReference type="NCBI Taxonomy" id="83449"/>
    <lineage>
        <taxon>Bacteria</taxon>
        <taxon>Pseudomonadati</taxon>
        <taxon>Myxococcota</taxon>
        <taxon>Myxococcia</taxon>
        <taxon>Myxococcales</taxon>
        <taxon>Cystobacterineae</taxon>
        <taxon>Archangiaceae</taxon>
        <taxon>Cystobacter</taxon>
    </lineage>
</organism>
<keyword evidence="5" id="KW-0472">Membrane</keyword>
<dbReference type="Pfam" id="PF02518">
    <property type="entry name" value="HATPase_c"/>
    <property type="match status" value="1"/>
</dbReference>
<evidence type="ECO:0000259" key="7">
    <source>
        <dbReference type="Pfam" id="PF07730"/>
    </source>
</evidence>
<dbReference type="Pfam" id="PF07730">
    <property type="entry name" value="HisKA_3"/>
    <property type="match status" value="1"/>
</dbReference>
<dbReference type="GO" id="GO:0016020">
    <property type="term" value="C:membrane"/>
    <property type="evidence" value="ECO:0007669"/>
    <property type="project" value="InterPro"/>
</dbReference>
<dbReference type="InterPro" id="IPR036890">
    <property type="entry name" value="HATPase_C_sf"/>
</dbReference>
<dbReference type="InterPro" id="IPR003594">
    <property type="entry name" value="HATPase_dom"/>
</dbReference>
<accession>A0A1L9B9X1</accession>
<dbReference type="GO" id="GO:0000155">
    <property type="term" value="F:phosphorelay sensor kinase activity"/>
    <property type="evidence" value="ECO:0007669"/>
    <property type="project" value="InterPro"/>
</dbReference>
<feature type="domain" description="Signal transduction histidine kinase subgroup 3 dimerisation and phosphoacceptor" evidence="7">
    <location>
        <begin position="188"/>
        <end position="250"/>
    </location>
</feature>
<feature type="transmembrane region" description="Helical" evidence="5">
    <location>
        <begin position="111"/>
        <end position="130"/>
    </location>
</feature>
<keyword evidence="1" id="KW-0808">Transferase</keyword>
<dbReference type="PANTHER" id="PTHR24421">
    <property type="entry name" value="NITRATE/NITRITE SENSOR PROTEIN NARX-RELATED"/>
    <property type="match status" value="1"/>
</dbReference>
<feature type="transmembrane region" description="Helical" evidence="5">
    <location>
        <begin position="12"/>
        <end position="32"/>
    </location>
</feature>
<dbReference type="GO" id="GO:0046983">
    <property type="term" value="F:protein dimerization activity"/>
    <property type="evidence" value="ECO:0007669"/>
    <property type="project" value="InterPro"/>
</dbReference>
<evidence type="ECO:0000256" key="3">
    <source>
        <dbReference type="ARBA" id="ARBA00023012"/>
    </source>
</evidence>
<gene>
    <name evidence="8" type="ORF">BON30_21940</name>
</gene>
<feature type="transmembrane region" description="Helical" evidence="5">
    <location>
        <begin position="44"/>
        <end position="62"/>
    </location>
</feature>
<dbReference type="InterPro" id="IPR011712">
    <property type="entry name" value="Sig_transdc_His_kin_sub3_dim/P"/>
</dbReference>
<dbReference type="Gene3D" id="1.20.5.1930">
    <property type="match status" value="1"/>
</dbReference>
<feature type="domain" description="Histidine kinase/HSP90-like ATPase" evidence="6">
    <location>
        <begin position="289"/>
        <end position="373"/>
    </location>
</feature>
<feature type="coiled-coil region" evidence="4">
    <location>
        <begin position="166"/>
        <end position="196"/>
    </location>
</feature>
<sequence>MRMSPPSSPLLLLRTTGAGLWAMVGIGQMALLVGAPSRLAEPPLLVWLISFLSFGVASWLNVDGQRGSSCLLGVQGLGVLGVLATSHAAFEGVLLSLIGVRLPFCLPPRRAALWVVGLSLSSSLVFLAVFSPWPAWTRVVNSTSLLVFSFNAALLQQREADGRRELARVNKELEAAQALLAEREREQERLRIARDLHDSLGHHLTALSLNLEVASHTTQGPGIEHVQRARKVSRTLLGEVRQVVSSLREGHTHLAPALRSLVRDVPGLVIHLEVPEDLSLSRPEAAHSVFSCVQEVITNTLRHASASHLWIEVTAAEAGGVQVHARDDGRGAFTLKPGAGLSGMRERFTRLGGRVELHPVEGQGMELVAWLPDSAVLG</sequence>
<keyword evidence="5" id="KW-1133">Transmembrane helix</keyword>
<reference evidence="9" key="1">
    <citation type="submission" date="2016-11" db="EMBL/GenBank/DDBJ databases">
        <authorList>
            <person name="Shukria A."/>
            <person name="Stevens D.C."/>
        </authorList>
    </citation>
    <scope>NUCLEOTIDE SEQUENCE [LARGE SCALE GENOMIC DNA]</scope>
    <source>
        <strain evidence="9">Cbfe23</strain>
    </source>
</reference>
<evidence type="ECO:0000313" key="8">
    <source>
        <dbReference type="EMBL" id="OJH39041.1"/>
    </source>
</evidence>
<dbReference type="EMBL" id="MPIN01000005">
    <property type="protein sequence ID" value="OJH39041.1"/>
    <property type="molecule type" value="Genomic_DNA"/>
</dbReference>
<dbReference type="PANTHER" id="PTHR24421:SF59">
    <property type="entry name" value="OXYGEN SENSOR HISTIDINE KINASE NREB"/>
    <property type="match status" value="1"/>
</dbReference>
<evidence type="ECO:0000256" key="4">
    <source>
        <dbReference type="SAM" id="Coils"/>
    </source>
</evidence>
<dbReference type="STRING" id="83449.BON30_21940"/>
<dbReference type="AlphaFoldDB" id="A0A1L9B9X1"/>